<organism evidence="2 3">
    <name type="scientific">Tilletia indica</name>
    <dbReference type="NCBI Taxonomy" id="43049"/>
    <lineage>
        <taxon>Eukaryota</taxon>
        <taxon>Fungi</taxon>
        <taxon>Dikarya</taxon>
        <taxon>Basidiomycota</taxon>
        <taxon>Ustilaginomycotina</taxon>
        <taxon>Exobasidiomycetes</taxon>
        <taxon>Tilletiales</taxon>
        <taxon>Tilletiaceae</taxon>
        <taxon>Tilletia</taxon>
    </lineage>
</organism>
<reference evidence="2" key="2">
    <citation type="journal article" date="2019" name="IMA Fungus">
        <title>Genome sequencing and comparison of five Tilletia species to identify candidate genes for the detection of regulated species infecting wheat.</title>
        <authorList>
            <person name="Nguyen H.D.T."/>
            <person name="Sultana T."/>
            <person name="Kesanakurti P."/>
            <person name="Hambleton S."/>
        </authorList>
    </citation>
    <scope>NUCLEOTIDE SEQUENCE</scope>
    <source>
        <strain evidence="2">DAOMC 236416</strain>
    </source>
</reference>
<name>A0A8T8T6G0_9BASI</name>
<evidence type="ECO:0000256" key="1">
    <source>
        <dbReference type="SAM" id="SignalP"/>
    </source>
</evidence>
<accession>A0A8T8T6G0</accession>
<feature type="chain" id="PRO_5035771603" description="Intradiol ring-cleavage dioxygenases domain-containing protein" evidence="1">
    <location>
        <begin position="20"/>
        <end position="123"/>
    </location>
</feature>
<evidence type="ECO:0000313" key="2">
    <source>
        <dbReference type="EMBL" id="KAE8255631.1"/>
    </source>
</evidence>
<keyword evidence="1" id="KW-0732">Signal</keyword>
<dbReference type="Proteomes" id="UP000077521">
    <property type="component" value="Unassembled WGS sequence"/>
</dbReference>
<comment type="caution">
    <text evidence="2">The sequence shown here is derived from an EMBL/GenBank/DDBJ whole genome shotgun (WGS) entry which is preliminary data.</text>
</comment>
<feature type="signal peptide" evidence="1">
    <location>
        <begin position="1"/>
        <end position="19"/>
    </location>
</feature>
<protein>
    <recommendedName>
        <fullName evidence="4">Intradiol ring-cleavage dioxygenases domain-containing protein</fullName>
    </recommendedName>
</protein>
<dbReference type="AlphaFoldDB" id="A0A8T8T6G0"/>
<keyword evidence="3" id="KW-1185">Reference proteome</keyword>
<feature type="non-terminal residue" evidence="2">
    <location>
        <position position="123"/>
    </location>
</feature>
<dbReference type="EMBL" id="LWDF02000154">
    <property type="protein sequence ID" value="KAE8255631.1"/>
    <property type="molecule type" value="Genomic_DNA"/>
</dbReference>
<reference evidence="2" key="1">
    <citation type="submission" date="2016-04" db="EMBL/GenBank/DDBJ databases">
        <authorList>
            <person name="Nguyen H.D."/>
            <person name="Samba Siva P."/>
            <person name="Cullis J."/>
            <person name="Levesque C.A."/>
            <person name="Hambleton S."/>
        </authorList>
    </citation>
    <scope>NUCLEOTIDE SEQUENCE</scope>
    <source>
        <strain evidence="2">DAOMC 236416</strain>
    </source>
</reference>
<gene>
    <name evidence="2" type="ORF">A4X13_0g2980</name>
</gene>
<sequence length="123" mass="13007">MKFSVVLGLTAALATVSHAQQLASESPAERYVAELASNPALVATSNLVRSPSSSEESVSERTQLDKNVLVERIVGTVTCTPYKTGTLQAKTKDGQLAYARFSTHGHGVDGKTPILLTQIHGKA</sequence>
<evidence type="ECO:0008006" key="4">
    <source>
        <dbReference type="Google" id="ProtNLM"/>
    </source>
</evidence>
<evidence type="ECO:0000313" key="3">
    <source>
        <dbReference type="Proteomes" id="UP000077521"/>
    </source>
</evidence>
<proteinExistence type="predicted"/>